<comment type="caution">
    <text evidence="6">The sequence shown here is derived from an EMBL/GenBank/DDBJ whole genome shotgun (WGS) entry which is preliminary data.</text>
</comment>
<dbReference type="InterPro" id="IPR009057">
    <property type="entry name" value="Homeodomain-like_sf"/>
</dbReference>
<feature type="compositionally biased region" description="Basic residues" evidence="4">
    <location>
        <begin position="501"/>
        <end position="530"/>
    </location>
</feature>
<dbReference type="GO" id="GO:0005634">
    <property type="term" value="C:nucleus"/>
    <property type="evidence" value="ECO:0007669"/>
    <property type="project" value="UniProtKB-SubCell"/>
</dbReference>
<keyword evidence="2" id="KW-0238">DNA-binding</keyword>
<gene>
    <name evidence="6" type="ORF">HOLleu_08327</name>
</gene>
<evidence type="ECO:0000256" key="2">
    <source>
        <dbReference type="ARBA" id="ARBA00023125"/>
    </source>
</evidence>
<proteinExistence type="predicted"/>
<evidence type="ECO:0000256" key="3">
    <source>
        <dbReference type="ARBA" id="ARBA00023242"/>
    </source>
</evidence>
<feature type="compositionally biased region" description="Polar residues" evidence="4">
    <location>
        <begin position="470"/>
        <end position="485"/>
    </location>
</feature>
<dbReference type="InterPro" id="IPR004875">
    <property type="entry name" value="DDE_SF_endonuclease_dom"/>
</dbReference>
<comment type="subcellular location">
    <subcellularLocation>
        <location evidence="1">Nucleus</location>
    </subcellularLocation>
</comment>
<feature type="domain" description="HTH CENPB-type" evidence="5">
    <location>
        <begin position="57"/>
        <end position="131"/>
    </location>
</feature>
<evidence type="ECO:0000256" key="4">
    <source>
        <dbReference type="SAM" id="MobiDB-lite"/>
    </source>
</evidence>
<dbReference type="OrthoDB" id="10031330at2759"/>
<accession>A0A9Q1CHC4</accession>
<reference evidence="6" key="1">
    <citation type="submission" date="2021-10" db="EMBL/GenBank/DDBJ databases">
        <title>Tropical sea cucumber genome reveals ecological adaptation and Cuvierian tubules defense mechanism.</title>
        <authorList>
            <person name="Chen T."/>
        </authorList>
    </citation>
    <scope>NUCLEOTIDE SEQUENCE</scope>
    <source>
        <strain evidence="6">Nanhai2018</strain>
        <tissue evidence="6">Muscle</tissue>
    </source>
</reference>
<dbReference type="PANTHER" id="PTHR19303:SF74">
    <property type="entry name" value="POGO TRANSPOSABLE ELEMENT WITH KRAB DOMAIN"/>
    <property type="match status" value="1"/>
</dbReference>
<dbReference type="GO" id="GO:0003677">
    <property type="term" value="F:DNA binding"/>
    <property type="evidence" value="ECO:0007669"/>
    <property type="project" value="UniProtKB-KW"/>
</dbReference>
<evidence type="ECO:0000259" key="5">
    <source>
        <dbReference type="PROSITE" id="PS51253"/>
    </source>
</evidence>
<dbReference type="InterPro" id="IPR050863">
    <property type="entry name" value="CenT-Element_Derived"/>
</dbReference>
<dbReference type="InterPro" id="IPR006600">
    <property type="entry name" value="HTH_CenpB_DNA-bd_dom"/>
</dbReference>
<sequence>MPPARHGYKYCQWQEADMQMALTDVRKGIPIKAAARKYNVPRSTLGDRVREKVKPGAKRGAPTKFPSKYEEDLVDYITFKAKGASPLTVNQILTYAGSLDKLLNLNNFGDKGPSQHWWHGFKKRHPEVPIRRPDIPSRSRASNYTVKNLRKYFHLLKQTLEENDIINEPKRIWNCDESIVDLKKSAQRVVVPRRNKDSIMRQVADTHHISIHNCVSANGGVMPPFIIFSKEFPDGNFAKDGPYGALYGRSDSCLMDEHLFLKWFEQIFLKECPHDRETKPVLLLVDGHTSYCSPALISKAKEENVILFSHTIHISQPLDVAVNESLKDHIEEFINSGQASSGDLWTAKTDVPQVIKIPFEKAMSLYNIRQGFRKCGIYPFDPNAIDKKLLPKGVLADEDTDLSLLPPSSPCEVDANTQTDGSQNEVEAPTATTSHHVNNVVVEDPLVDFVIVSTEKEAIFNASHENITSGRQQPLRVQSEAQVMTSDDEAMADLHTEIKERKRKKAKKRKVDAKKKKRKERREQRKKQKH</sequence>
<dbReference type="Proteomes" id="UP001152320">
    <property type="component" value="Chromosome 3"/>
</dbReference>
<evidence type="ECO:0000313" key="7">
    <source>
        <dbReference type="Proteomes" id="UP001152320"/>
    </source>
</evidence>
<name>A0A9Q1CHC4_HOLLE</name>
<dbReference type="EMBL" id="JAIZAY010000003">
    <property type="protein sequence ID" value="KAJ8045337.1"/>
    <property type="molecule type" value="Genomic_DNA"/>
</dbReference>
<feature type="region of interest" description="Disordered" evidence="4">
    <location>
        <begin position="470"/>
        <end position="530"/>
    </location>
</feature>
<organism evidence="6 7">
    <name type="scientific">Holothuria leucospilota</name>
    <name type="common">Black long sea cucumber</name>
    <name type="synonym">Mertensiothuria leucospilota</name>
    <dbReference type="NCBI Taxonomy" id="206669"/>
    <lineage>
        <taxon>Eukaryota</taxon>
        <taxon>Metazoa</taxon>
        <taxon>Echinodermata</taxon>
        <taxon>Eleutherozoa</taxon>
        <taxon>Echinozoa</taxon>
        <taxon>Holothuroidea</taxon>
        <taxon>Aspidochirotacea</taxon>
        <taxon>Aspidochirotida</taxon>
        <taxon>Holothuriidae</taxon>
        <taxon>Holothuria</taxon>
    </lineage>
</organism>
<dbReference type="PROSITE" id="PS51253">
    <property type="entry name" value="HTH_CENPB"/>
    <property type="match status" value="1"/>
</dbReference>
<dbReference type="SUPFAM" id="SSF46689">
    <property type="entry name" value="Homeodomain-like"/>
    <property type="match status" value="1"/>
</dbReference>
<dbReference type="Gene3D" id="1.10.10.60">
    <property type="entry name" value="Homeodomain-like"/>
    <property type="match status" value="1"/>
</dbReference>
<dbReference type="InterPro" id="IPR007889">
    <property type="entry name" value="HTH_Psq"/>
</dbReference>
<feature type="compositionally biased region" description="Polar residues" evidence="4">
    <location>
        <begin position="415"/>
        <end position="431"/>
    </location>
</feature>
<keyword evidence="3" id="KW-0539">Nucleus</keyword>
<dbReference type="AlphaFoldDB" id="A0A9Q1CHC4"/>
<dbReference type="Pfam" id="PF03184">
    <property type="entry name" value="DDE_1"/>
    <property type="match status" value="1"/>
</dbReference>
<feature type="region of interest" description="Disordered" evidence="4">
    <location>
        <begin position="401"/>
        <end position="431"/>
    </location>
</feature>
<keyword evidence="7" id="KW-1185">Reference proteome</keyword>
<evidence type="ECO:0000313" key="6">
    <source>
        <dbReference type="EMBL" id="KAJ8045337.1"/>
    </source>
</evidence>
<dbReference type="PANTHER" id="PTHR19303">
    <property type="entry name" value="TRANSPOSON"/>
    <property type="match status" value="1"/>
</dbReference>
<dbReference type="Pfam" id="PF05225">
    <property type="entry name" value="HTH_psq"/>
    <property type="match status" value="1"/>
</dbReference>
<protein>
    <submittedName>
        <fullName evidence="6">Tigger transposable element-derived protein 1</fullName>
    </submittedName>
</protein>
<evidence type="ECO:0000256" key="1">
    <source>
        <dbReference type="ARBA" id="ARBA00004123"/>
    </source>
</evidence>